<evidence type="ECO:0000256" key="5">
    <source>
        <dbReference type="ARBA" id="ARBA00023110"/>
    </source>
</evidence>
<evidence type="ECO:0000256" key="3">
    <source>
        <dbReference type="ARBA" id="ARBA00011019"/>
    </source>
</evidence>
<organism evidence="9 10">
    <name type="scientific">Laetiporus sulphureus 93-53</name>
    <dbReference type="NCBI Taxonomy" id="1314785"/>
    <lineage>
        <taxon>Eukaryota</taxon>
        <taxon>Fungi</taxon>
        <taxon>Dikarya</taxon>
        <taxon>Basidiomycota</taxon>
        <taxon>Agaricomycotina</taxon>
        <taxon>Agaricomycetes</taxon>
        <taxon>Polyporales</taxon>
        <taxon>Laetiporus</taxon>
    </lineage>
</organism>
<comment type="function">
    <text evidence="7">PPIases accelerate the folding of proteins. It catalyzes the cis-trans isomerization of proline imidic peptide bonds in oligopeptides. Acts as a regulatory subunit for PP2A-like phosphatases modulating their activity or substrate specificity, probably by inducing a conformational change in the catalytic subunit, a direct target of the PPIase. Can reactivate inactive phosphatase PP2A-phosphatase methylesterase complexes (PP2Ai) in presence of ATP and Mg(2+) by dissociating the inactive form from the complex.</text>
</comment>
<dbReference type="InParanoid" id="A0A165ARN7"/>
<dbReference type="InterPro" id="IPR043170">
    <property type="entry name" value="PTPA_C_lid"/>
</dbReference>
<evidence type="ECO:0000256" key="8">
    <source>
        <dbReference type="RuleBase" id="RU361210"/>
    </source>
</evidence>
<dbReference type="EC" id="5.2.1.8" evidence="8"/>
<dbReference type="FunCoup" id="A0A165ARN7">
    <property type="interactions" value="64"/>
</dbReference>
<keyword evidence="4 8" id="KW-0963">Cytoplasm</keyword>
<evidence type="ECO:0000313" key="9">
    <source>
        <dbReference type="EMBL" id="KZS99527.1"/>
    </source>
</evidence>
<accession>A0A165ARN7</accession>
<reference evidence="9 10" key="1">
    <citation type="journal article" date="2016" name="Mol. Biol. Evol.">
        <title>Comparative Genomics of Early-Diverging Mushroom-Forming Fungi Provides Insights into the Origins of Lignocellulose Decay Capabilities.</title>
        <authorList>
            <person name="Nagy L.G."/>
            <person name="Riley R."/>
            <person name="Tritt A."/>
            <person name="Adam C."/>
            <person name="Daum C."/>
            <person name="Floudas D."/>
            <person name="Sun H."/>
            <person name="Yadav J.S."/>
            <person name="Pangilinan J."/>
            <person name="Larsson K.H."/>
            <person name="Matsuura K."/>
            <person name="Barry K."/>
            <person name="Labutti K."/>
            <person name="Kuo R."/>
            <person name="Ohm R.A."/>
            <person name="Bhattacharya S.S."/>
            <person name="Shirouzu T."/>
            <person name="Yoshinaga Y."/>
            <person name="Martin F.M."/>
            <person name="Grigoriev I.V."/>
            <person name="Hibbett D.S."/>
        </authorList>
    </citation>
    <scope>NUCLEOTIDE SEQUENCE [LARGE SCALE GENOMIC DNA]</scope>
    <source>
        <strain evidence="9 10">93-53</strain>
    </source>
</reference>
<name>A0A165ARN7_9APHY</name>
<dbReference type="GO" id="GO:0000159">
    <property type="term" value="C:protein phosphatase type 2A complex"/>
    <property type="evidence" value="ECO:0007669"/>
    <property type="project" value="TreeGrafter"/>
</dbReference>
<dbReference type="OrthoDB" id="16120at2759"/>
<dbReference type="Proteomes" id="UP000076871">
    <property type="component" value="Unassembled WGS sequence"/>
</dbReference>
<dbReference type="GO" id="GO:0003755">
    <property type="term" value="F:peptidyl-prolyl cis-trans isomerase activity"/>
    <property type="evidence" value="ECO:0007669"/>
    <property type="project" value="UniProtKB-KW"/>
</dbReference>
<comment type="similarity">
    <text evidence="3 8">Belongs to the PTPA-type PPIase family.</text>
</comment>
<evidence type="ECO:0000256" key="6">
    <source>
        <dbReference type="ARBA" id="ARBA00023235"/>
    </source>
</evidence>
<evidence type="ECO:0000256" key="7">
    <source>
        <dbReference type="ARBA" id="ARBA00025287"/>
    </source>
</evidence>
<comment type="catalytic activity">
    <reaction evidence="1 8">
        <text>[protein]-peptidylproline (omega=180) = [protein]-peptidylproline (omega=0)</text>
        <dbReference type="Rhea" id="RHEA:16237"/>
        <dbReference type="Rhea" id="RHEA-COMP:10747"/>
        <dbReference type="Rhea" id="RHEA-COMP:10748"/>
        <dbReference type="ChEBI" id="CHEBI:83833"/>
        <dbReference type="ChEBI" id="CHEBI:83834"/>
        <dbReference type="EC" id="5.2.1.8"/>
    </reaction>
</comment>
<evidence type="ECO:0000256" key="4">
    <source>
        <dbReference type="ARBA" id="ARBA00022490"/>
    </source>
</evidence>
<dbReference type="Pfam" id="PF03095">
    <property type="entry name" value="PTPA"/>
    <property type="match status" value="1"/>
</dbReference>
<dbReference type="SUPFAM" id="SSF140984">
    <property type="entry name" value="PTPA-like"/>
    <property type="match status" value="1"/>
</dbReference>
<dbReference type="GO" id="GO:0007052">
    <property type="term" value="P:mitotic spindle organization"/>
    <property type="evidence" value="ECO:0007669"/>
    <property type="project" value="TreeGrafter"/>
</dbReference>
<protein>
    <recommendedName>
        <fullName evidence="8">Serine/threonine-protein phosphatase 2A activator</fullName>
        <ecNumber evidence="8">5.2.1.8</ecNumber>
    </recommendedName>
    <alternativeName>
        <fullName evidence="8">Phosphotyrosyl phosphatase activator</fullName>
    </alternativeName>
</protein>
<comment type="subcellular location">
    <subcellularLocation>
        <location evidence="2 8">Cytoplasm</location>
    </subcellularLocation>
</comment>
<dbReference type="GeneID" id="63831856"/>
<evidence type="ECO:0000313" key="10">
    <source>
        <dbReference type="Proteomes" id="UP000076871"/>
    </source>
</evidence>
<dbReference type="AlphaFoldDB" id="A0A165ARN7"/>
<dbReference type="InterPro" id="IPR004327">
    <property type="entry name" value="Phstyr_phstse_ac"/>
</dbReference>
<dbReference type="GO" id="GO:0005634">
    <property type="term" value="C:nucleus"/>
    <property type="evidence" value="ECO:0007669"/>
    <property type="project" value="TreeGrafter"/>
</dbReference>
<gene>
    <name evidence="9" type="ORF">LAESUDRAFT_816921</name>
</gene>
<dbReference type="InterPro" id="IPR037218">
    <property type="entry name" value="PTPA_sf"/>
</dbReference>
<evidence type="ECO:0000256" key="1">
    <source>
        <dbReference type="ARBA" id="ARBA00000971"/>
    </source>
</evidence>
<keyword evidence="6 8" id="KW-0413">Isomerase</keyword>
<keyword evidence="5 8" id="KW-0697">Rotamase</keyword>
<proteinExistence type="inferred from homology"/>
<dbReference type="PANTHER" id="PTHR10012">
    <property type="entry name" value="SERINE/THREONINE-PROTEIN PHOSPHATASE 2A REGULATORY SUBUNIT B"/>
    <property type="match status" value="1"/>
</dbReference>
<sequence length="421" mass="47175">MSFSSVWKVALCFSSELRNICTPRKVILTKEHLEYFQNSQTHKDIVSYIETLNEAVVGVQLTDQCTESPGVRAIVGMFDEVEKIAKATPPVDNKASRFGNPAFRTFYDKVAEAAPSLHTKLPGLAQEAIPELAVYFGESWGNRARIAYGSGMELNFLCWLICLERLGVVQESDHVALVIRVLWRYLQAMRVLQSTYWLEPAGSHGVWGLDDYHFLPFCLSLRNCEYIKPKAIHDSEIVDEYAKHYLYFACIKFINQVKTASLRWHSPMLDDISAMRYNRVFYPTHVLTARLPVGKDVGQVVLGKLPVMQHFLFGSILSWDGPMPPPRSEVEEDDAHLGYAHAHPDLGGAGQREVGWGDCCGIPVPSVFASAVAEKSKASGGRREAVRTGIRAVPFADLSNFLFYMNADIIVSTKFAMVYLV</sequence>
<dbReference type="Gene3D" id="1.20.120.1150">
    <property type="match status" value="1"/>
</dbReference>
<keyword evidence="10" id="KW-1185">Reference proteome</keyword>
<dbReference type="PANTHER" id="PTHR10012:SF5">
    <property type="entry name" value="SERINE_THREONINE-PROTEIN PHOSPHATASE 2A ACTIVATOR 2"/>
    <property type="match status" value="1"/>
</dbReference>
<evidence type="ECO:0000256" key="2">
    <source>
        <dbReference type="ARBA" id="ARBA00004496"/>
    </source>
</evidence>
<dbReference type="GO" id="GO:0005737">
    <property type="term" value="C:cytoplasm"/>
    <property type="evidence" value="ECO:0007669"/>
    <property type="project" value="UniProtKB-SubCell"/>
</dbReference>
<dbReference type="STRING" id="1314785.A0A165ARN7"/>
<dbReference type="EMBL" id="KV427804">
    <property type="protein sequence ID" value="KZS99527.1"/>
    <property type="molecule type" value="Genomic_DNA"/>
</dbReference>
<dbReference type="RefSeq" id="XP_040757268.1">
    <property type="nucleotide sequence ID" value="XM_040914829.1"/>
</dbReference>
<dbReference type="CDD" id="cd04087">
    <property type="entry name" value="PTPA"/>
    <property type="match status" value="1"/>
</dbReference>
<dbReference type="GO" id="GO:0008160">
    <property type="term" value="F:protein tyrosine phosphatase activator activity"/>
    <property type="evidence" value="ECO:0007669"/>
    <property type="project" value="TreeGrafter"/>
</dbReference>